<evidence type="ECO:0000256" key="3">
    <source>
        <dbReference type="ARBA" id="ARBA00022692"/>
    </source>
</evidence>
<comment type="caution">
    <text evidence="8">The sequence shown here is derived from an EMBL/GenBank/DDBJ whole genome shotgun (WGS) entry which is preliminary data.</text>
</comment>
<dbReference type="PANTHER" id="PTHR11730:SF60">
    <property type="entry name" value="RH50, ISOFORM D"/>
    <property type="match status" value="1"/>
</dbReference>
<feature type="transmembrane region" description="Helical" evidence="6">
    <location>
        <begin position="244"/>
        <end position="263"/>
    </location>
</feature>
<reference evidence="8" key="1">
    <citation type="submission" date="2020-11" db="EMBL/GenBank/DDBJ databases">
        <authorList>
            <person name="Whitehead M."/>
        </authorList>
    </citation>
    <scope>NUCLEOTIDE SEQUENCE</scope>
    <source>
        <strain evidence="8">EGII</strain>
    </source>
</reference>
<evidence type="ECO:0000313" key="8">
    <source>
        <dbReference type="EMBL" id="CAD7004042.1"/>
    </source>
</evidence>
<dbReference type="InterPro" id="IPR002229">
    <property type="entry name" value="RhesusRHD"/>
</dbReference>
<dbReference type="GO" id="GO:0008519">
    <property type="term" value="F:ammonium channel activity"/>
    <property type="evidence" value="ECO:0007669"/>
    <property type="project" value="InterPro"/>
</dbReference>
<dbReference type="PANTHER" id="PTHR11730">
    <property type="entry name" value="AMMONIUM TRANSPORTER"/>
    <property type="match status" value="1"/>
</dbReference>
<dbReference type="Gene3D" id="1.10.3430.10">
    <property type="entry name" value="Ammonium transporter AmtB like domains"/>
    <property type="match status" value="1"/>
</dbReference>
<dbReference type="Pfam" id="PF00909">
    <property type="entry name" value="Ammonium_transp"/>
    <property type="match status" value="2"/>
</dbReference>
<name>A0A811UXQ9_CERCA</name>
<proteinExistence type="inferred from homology"/>
<keyword evidence="3 6" id="KW-0812">Transmembrane</keyword>
<dbReference type="SUPFAM" id="SSF111352">
    <property type="entry name" value="Ammonium transporter"/>
    <property type="match status" value="2"/>
</dbReference>
<feature type="transmembrane region" description="Helical" evidence="6">
    <location>
        <begin position="456"/>
        <end position="481"/>
    </location>
</feature>
<dbReference type="OrthoDB" id="534912at2759"/>
<evidence type="ECO:0000256" key="5">
    <source>
        <dbReference type="ARBA" id="ARBA00023136"/>
    </source>
</evidence>
<dbReference type="AlphaFoldDB" id="A0A811UXQ9"/>
<evidence type="ECO:0000256" key="2">
    <source>
        <dbReference type="ARBA" id="ARBA00011036"/>
    </source>
</evidence>
<dbReference type="InterPro" id="IPR029020">
    <property type="entry name" value="Ammonium/urea_transptr"/>
</dbReference>
<feature type="transmembrane region" description="Helical" evidence="6">
    <location>
        <begin position="85"/>
        <end position="104"/>
    </location>
</feature>
<gene>
    <name evidence="8" type="ORF">CCAP1982_LOCUS12467</name>
</gene>
<sequence length="509" mass="55381">MHSPVTKVTGFIALMIVQIILLALFWLFVRYSDGALPSDEGRGLGEEHVSKYPHFQDVQVMIYIGFGFLMTFLRKYGYSATGYTLFLAALVVQWSILVKGFFHMEDGKISLSLESIVDADIAAAVPLISMGALLGRTTPIQLLFMAIVEIVLFAANEYVALNIFSICDVGGSITVHAFGAYFGLAVSLMLRPGKEQNEAGKYEGANYTSDIFAMVGTLFLYVYWPSFNSVLADGSGQERAILNTYLSLAAATVTTFIVSALVSHENKLDMVHVQNSTLAGGVAIGTVCNLLVGSHGAILIGIIAGCISVLGYRYLSQKQPQEKGQVNGGNSVSQPRQQQWTLVFLPNALLPVQRTHSRRKVLNFQFSCNDIDCNKVRSLPRITDVLGIHDTCGVHNLHGMPALISAIASAIFANLVTKEKYKSELEQIFPAMAGAPENSSSTIILGGYERTASAQAGYQLCGIAVTLLVAIVGGILTGVVLKYTGMRKLQKHEHHQDELHWEVPEHKDD</sequence>
<evidence type="ECO:0000256" key="6">
    <source>
        <dbReference type="SAM" id="Phobius"/>
    </source>
</evidence>
<feature type="transmembrane region" description="Helical" evidence="6">
    <location>
        <begin position="12"/>
        <end position="32"/>
    </location>
</feature>
<keyword evidence="5 6" id="KW-0472">Membrane</keyword>
<dbReference type="GO" id="GO:0097272">
    <property type="term" value="P:ammonium homeostasis"/>
    <property type="evidence" value="ECO:0007669"/>
    <property type="project" value="TreeGrafter"/>
</dbReference>
<feature type="transmembrane region" description="Helical" evidence="6">
    <location>
        <begin position="142"/>
        <end position="161"/>
    </location>
</feature>
<keyword evidence="9" id="KW-1185">Reference proteome</keyword>
<dbReference type="GO" id="GO:0005886">
    <property type="term" value="C:plasma membrane"/>
    <property type="evidence" value="ECO:0007669"/>
    <property type="project" value="InterPro"/>
</dbReference>
<evidence type="ECO:0000259" key="7">
    <source>
        <dbReference type="Pfam" id="PF00909"/>
    </source>
</evidence>
<feature type="domain" description="Ammonium transporter AmtB-like" evidence="7">
    <location>
        <begin position="381"/>
        <end position="493"/>
    </location>
</feature>
<dbReference type="PRINTS" id="PR00342">
    <property type="entry name" value="RHESUSRHD"/>
</dbReference>
<feature type="transmembrane region" description="Helical" evidence="6">
    <location>
        <begin position="275"/>
        <end position="292"/>
    </location>
</feature>
<comment type="similarity">
    <text evidence="2">Belongs to the ammonium transporter (TC 2.A.49) family. Rh subfamily.</text>
</comment>
<dbReference type="EMBL" id="CAJHJT010000034">
    <property type="protein sequence ID" value="CAD7004042.1"/>
    <property type="molecule type" value="Genomic_DNA"/>
</dbReference>
<keyword evidence="4 6" id="KW-1133">Transmembrane helix</keyword>
<comment type="subcellular location">
    <subcellularLocation>
        <location evidence="1">Membrane</location>
        <topology evidence="1">Multi-pass membrane protein</topology>
    </subcellularLocation>
</comment>
<protein>
    <submittedName>
        <fullName evidence="8">(Mediterranean fruit fly) hypothetical protein</fullName>
    </submittedName>
</protein>
<feature type="transmembrane region" description="Helical" evidence="6">
    <location>
        <begin position="173"/>
        <end position="192"/>
    </location>
</feature>
<accession>A0A811UXQ9</accession>
<feature type="transmembrane region" description="Helical" evidence="6">
    <location>
        <begin position="204"/>
        <end position="224"/>
    </location>
</feature>
<evidence type="ECO:0000256" key="1">
    <source>
        <dbReference type="ARBA" id="ARBA00004141"/>
    </source>
</evidence>
<evidence type="ECO:0000313" key="9">
    <source>
        <dbReference type="Proteomes" id="UP000606786"/>
    </source>
</evidence>
<evidence type="ECO:0000256" key="4">
    <source>
        <dbReference type="ARBA" id="ARBA00022989"/>
    </source>
</evidence>
<dbReference type="InterPro" id="IPR024041">
    <property type="entry name" value="NH4_transpt_AmtB-like_dom"/>
</dbReference>
<feature type="domain" description="Ammonium transporter AmtB-like" evidence="7">
    <location>
        <begin position="32"/>
        <end position="318"/>
    </location>
</feature>
<organism evidence="8 9">
    <name type="scientific">Ceratitis capitata</name>
    <name type="common">Mediterranean fruit fly</name>
    <name type="synonym">Tephritis capitata</name>
    <dbReference type="NCBI Taxonomy" id="7213"/>
    <lineage>
        <taxon>Eukaryota</taxon>
        <taxon>Metazoa</taxon>
        <taxon>Ecdysozoa</taxon>
        <taxon>Arthropoda</taxon>
        <taxon>Hexapoda</taxon>
        <taxon>Insecta</taxon>
        <taxon>Pterygota</taxon>
        <taxon>Neoptera</taxon>
        <taxon>Endopterygota</taxon>
        <taxon>Diptera</taxon>
        <taxon>Brachycera</taxon>
        <taxon>Muscomorpha</taxon>
        <taxon>Tephritoidea</taxon>
        <taxon>Tephritidae</taxon>
        <taxon>Ceratitis</taxon>
        <taxon>Ceratitis</taxon>
    </lineage>
</organism>
<dbReference type="Proteomes" id="UP000606786">
    <property type="component" value="Unassembled WGS sequence"/>
</dbReference>